<protein>
    <submittedName>
        <fullName evidence="2">Uncharacterized protein</fullName>
    </submittedName>
</protein>
<dbReference type="Pfam" id="PF13527">
    <property type="entry name" value="Acetyltransf_9"/>
    <property type="match status" value="1"/>
</dbReference>
<sequence length="535" mass="59924">MTVADIYSTVPKPTPRTQTIDIGDGLIMRWSTKDDLEDIEEFLAEAFRWIALGRSFEDVETPAPNQIAARIGARAVRGDHIVASEYDYAIVVDTRATVHGSNKRSKVVAGLYLQHHSGYFGDVELKIGGVEAVGTLEEYRSKGLIRKLMMELMLPTLDAEGHLIQIIGGIPHFYSAFGFEYALRFRDSATIKDLNAIPPRPKVGEKQEEEPFTLRPPTRQDIPYMARLAHHTQLPGQPQIGLEYNNKYWEWTAFTSLEQASSYYDSGRLTRIIVDATTGKDVGVVVLGILATPSLEVFALEEGASYRDAVFPVLRQVLDLARERFDKPLEEAAEAAKKATTDEERANLLLVEYKLPRISSLSLQFPECHPVRQLTRSIAPGNPNCYRLYTRIPSYADLIMKTRPVLEQRLAKSAMAGMTARVQLDFYCRAEGQEGRGLEIVLERGQIIAAHPWKPLSPKEKHDKARAEKAAKVKPATIFSAGFVPLSFTRLVVGDSDLDELQRAYPATMAFGDEAKMLLEILFPKVNHQFDGLYV</sequence>
<dbReference type="SUPFAM" id="SSF55729">
    <property type="entry name" value="Acyl-CoA N-acyltransferases (Nat)"/>
    <property type="match status" value="1"/>
</dbReference>
<dbReference type="AlphaFoldDB" id="A0A9P6PR01"/>
<evidence type="ECO:0000256" key="1">
    <source>
        <dbReference type="SAM" id="MobiDB-lite"/>
    </source>
</evidence>
<dbReference type="Gene3D" id="3.40.630.30">
    <property type="match status" value="1"/>
</dbReference>
<reference evidence="2" key="1">
    <citation type="journal article" date="2020" name="Fungal Divers.">
        <title>Resolving the Mortierellaceae phylogeny through synthesis of multi-gene phylogenetics and phylogenomics.</title>
        <authorList>
            <person name="Vandepol N."/>
            <person name="Liber J."/>
            <person name="Desiro A."/>
            <person name="Na H."/>
            <person name="Kennedy M."/>
            <person name="Barry K."/>
            <person name="Grigoriev I.V."/>
            <person name="Miller A.N."/>
            <person name="O'Donnell K."/>
            <person name="Stajich J.E."/>
            <person name="Bonito G."/>
        </authorList>
    </citation>
    <scope>NUCLEOTIDE SEQUENCE</scope>
    <source>
        <strain evidence="2">BC1065</strain>
    </source>
</reference>
<dbReference type="InterPro" id="IPR016181">
    <property type="entry name" value="Acyl_CoA_acyltransferase"/>
</dbReference>
<name>A0A9P6PR01_9FUNG</name>
<keyword evidence="3" id="KW-1185">Reference proteome</keyword>
<dbReference type="Proteomes" id="UP000807716">
    <property type="component" value="Unassembled WGS sequence"/>
</dbReference>
<dbReference type="OrthoDB" id="2321175at2759"/>
<comment type="caution">
    <text evidence="2">The sequence shown here is derived from an EMBL/GenBank/DDBJ whole genome shotgun (WGS) entry which is preliminary data.</text>
</comment>
<proteinExistence type="predicted"/>
<gene>
    <name evidence="2" type="ORF">DFQ27_008644</name>
</gene>
<evidence type="ECO:0000313" key="3">
    <source>
        <dbReference type="Proteomes" id="UP000807716"/>
    </source>
</evidence>
<organism evidence="2 3">
    <name type="scientific">Actinomortierella ambigua</name>
    <dbReference type="NCBI Taxonomy" id="1343610"/>
    <lineage>
        <taxon>Eukaryota</taxon>
        <taxon>Fungi</taxon>
        <taxon>Fungi incertae sedis</taxon>
        <taxon>Mucoromycota</taxon>
        <taxon>Mortierellomycotina</taxon>
        <taxon>Mortierellomycetes</taxon>
        <taxon>Mortierellales</taxon>
        <taxon>Mortierellaceae</taxon>
        <taxon>Actinomortierella</taxon>
    </lineage>
</organism>
<accession>A0A9P6PR01</accession>
<feature type="region of interest" description="Disordered" evidence="1">
    <location>
        <begin position="196"/>
        <end position="216"/>
    </location>
</feature>
<evidence type="ECO:0000313" key="2">
    <source>
        <dbReference type="EMBL" id="KAG0251616.1"/>
    </source>
</evidence>
<dbReference type="EMBL" id="JAAAJB010000736">
    <property type="protein sequence ID" value="KAG0251616.1"/>
    <property type="molecule type" value="Genomic_DNA"/>
</dbReference>